<sequence>MSGGRAATTAATTSVGTGRRAAMPYNHTYTEIVDGRNGGNGMHHQMHAHHGQHVHLPAHRGVGSVGGLTNEDDPVYEEIERGGAGGAVGEIQVSDMSDEDGRRQSDMSRQSSRSYGDHRPLIPYSPANDRNLLHYGQTMSDRVGNTHYDPTEYGPTVERTLNACWEKLRRQQARYELGELPRLPAGYGLPPQQDHTRTVAVLDGHTVVCHLQPQTDMYTGRGMPPPSYSEC</sequence>
<evidence type="ECO:0000256" key="1">
    <source>
        <dbReference type="SAM" id="MobiDB-lite"/>
    </source>
</evidence>
<keyword evidence="3" id="KW-1185">Reference proteome</keyword>
<evidence type="ECO:0000313" key="2">
    <source>
        <dbReference type="EMBL" id="KAF7398871.1"/>
    </source>
</evidence>
<organism evidence="2 3">
    <name type="scientific">Vespula vulgaris</name>
    <name type="common">Yellow jacket</name>
    <name type="synonym">Wasp</name>
    <dbReference type="NCBI Taxonomy" id="7454"/>
    <lineage>
        <taxon>Eukaryota</taxon>
        <taxon>Metazoa</taxon>
        <taxon>Ecdysozoa</taxon>
        <taxon>Arthropoda</taxon>
        <taxon>Hexapoda</taxon>
        <taxon>Insecta</taxon>
        <taxon>Pterygota</taxon>
        <taxon>Neoptera</taxon>
        <taxon>Endopterygota</taxon>
        <taxon>Hymenoptera</taxon>
        <taxon>Apocrita</taxon>
        <taxon>Aculeata</taxon>
        <taxon>Vespoidea</taxon>
        <taxon>Vespidae</taxon>
        <taxon>Vespinae</taxon>
        <taxon>Vespula</taxon>
    </lineage>
</organism>
<proteinExistence type="predicted"/>
<protein>
    <submittedName>
        <fullName evidence="2">Uncharacterized protein</fullName>
    </submittedName>
</protein>
<dbReference type="AlphaFoldDB" id="A0A834K2H2"/>
<gene>
    <name evidence="2" type="ORF">HZH66_006768</name>
</gene>
<evidence type="ECO:0000313" key="3">
    <source>
        <dbReference type="Proteomes" id="UP000614350"/>
    </source>
</evidence>
<dbReference type="EMBL" id="JACSEA010000006">
    <property type="protein sequence ID" value="KAF7398871.1"/>
    <property type="molecule type" value="Genomic_DNA"/>
</dbReference>
<feature type="region of interest" description="Disordered" evidence="1">
    <location>
        <begin position="81"/>
        <end position="132"/>
    </location>
</feature>
<name>A0A834K2H2_VESVU</name>
<comment type="caution">
    <text evidence="2">The sequence shown here is derived from an EMBL/GenBank/DDBJ whole genome shotgun (WGS) entry which is preliminary data.</text>
</comment>
<dbReference type="Proteomes" id="UP000614350">
    <property type="component" value="Unassembled WGS sequence"/>
</dbReference>
<accession>A0A834K2H2</accession>
<reference evidence="2" key="1">
    <citation type="journal article" date="2020" name="G3 (Bethesda)">
        <title>High-Quality Assemblies for Three Invasive Social Wasps from the &lt;i&gt;Vespula&lt;/i&gt; Genus.</title>
        <authorList>
            <person name="Harrop T.W.R."/>
            <person name="Guhlin J."/>
            <person name="McLaughlin G.M."/>
            <person name="Permina E."/>
            <person name="Stockwell P."/>
            <person name="Gilligan J."/>
            <person name="Le Lec M.F."/>
            <person name="Gruber M.A.M."/>
            <person name="Quinn O."/>
            <person name="Lovegrove M."/>
            <person name="Duncan E.J."/>
            <person name="Remnant E.J."/>
            <person name="Van Eeckhoven J."/>
            <person name="Graham B."/>
            <person name="Knapp R.A."/>
            <person name="Langford K.W."/>
            <person name="Kronenberg Z."/>
            <person name="Press M.O."/>
            <person name="Eacker S.M."/>
            <person name="Wilson-Rankin E.E."/>
            <person name="Purcell J."/>
            <person name="Lester P.J."/>
            <person name="Dearden P.K."/>
        </authorList>
    </citation>
    <scope>NUCLEOTIDE SEQUENCE</scope>
    <source>
        <strain evidence="2">Marl-1</strain>
    </source>
</reference>